<evidence type="ECO:0000256" key="1">
    <source>
        <dbReference type="SAM" id="SignalP"/>
    </source>
</evidence>
<dbReference type="GO" id="GO:0008237">
    <property type="term" value="F:metallopeptidase activity"/>
    <property type="evidence" value="ECO:0007669"/>
    <property type="project" value="InterPro"/>
</dbReference>
<evidence type="ECO:0000259" key="2">
    <source>
        <dbReference type="Pfam" id="PF01433"/>
    </source>
</evidence>
<sequence>MMKKFLHIYSIMAVLLVFNEASAQQYLPLPRNISNAVKNGTRTLTGQPGPQYWVNSADYQMEISFDPATRVVKGTQKIIYHNNSKDSLRTLVLKLYPNIYQKGAPHDRFISPADQNDGVKLTRVIANGKAVFSKPTTPRGTVTNIAIPMLRSGESVQLEIDYNYELNKGSHNRTGQVDSGAFFIAYSFPRIAVYDDIDGWDRNTYVGQDEFYNDNSNFDVKVTVPASYAVWATGDLLNAKEVFQPAVAERLAKAEISDDIITVIDSTDVAAGNVVQPNASNTFHFNAKNVPDFAFAVSNHYMWHSSSVEVDPTTKRRTRVDAVFNKAHKDYFEVIDFARATVYNMSYKFPAWPYPYAHETVFDGLDQMEYPMMVNDNPTSSKQEGIELTVHEIFHTMFPFYMGINETKYAWMDEGWASVGEWIISPLIDTTIIDDYGIAPYSGAAGNEIDLPIINLTVKQNASSYFLNAYAKPAMGYYYVRDLLGAEKFNKALHHYIKSWNGKHPTPTDFFYSMNEGSGMNLNWFWKKWFYEDGFPDLAISNVKKNNNQYTVTVASKGTKPVPVTLHINFADGTSQKMHKTIACWEKGEKSTVFTFTTTKEVNEMVVGNVHVSDVNPADNTYKMVKLKGSR</sequence>
<dbReference type="InterPro" id="IPR027268">
    <property type="entry name" value="Peptidase_M4/M1_CTD_sf"/>
</dbReference>
<organism evidence="3 4">
    <name type="scientific">Chitinophaga skermanii</name>
    <dbReference type="NCBI Taxonomy" id="331697"/>
    <lineage>
        <taxon>Bacteria</taxon>
        <taxon>Pseudomonadati</taxon>
        <taxon>Bacteroidota</taxon>
        <taxon>Chitinophagia</taxon>
        <taxon>Chitinophagales</taxon>
        <taxon>Chitinophagaceae</taxon>
        <taxon>Chitinophaga</taxon>
    </lineage>
</organism>
<reference evidence="3 4" key="1">
    <citation type="submission" date="2018-06" db="EMBL/GenBank/DDBJ databases">
        <title>Genomic Encyclopedia of Archaeal and Bacterial Type Strains, Phase II (KMG-II): from individual species to whole genera.</title>
        <authorList>
            <person name="Goeker M."/>
        </authorList>
    </citation>
    <scope>NUCLEOTIDE SEQUENCE [LARGE SCALE GENOMIC DNA]</scope>
    <source>
        <strain evidence="3 4">DSM 23857</strain>
    </source>
</reference>
<keyword evidence="4" id="KW-1185">Reference proteome</keyword>
<feature type="signal peptide" evidence="1">
    <location>
        <begin position="1"/>
        <end position="23"/>
    </location>
</feature>
<gene>
    <name evidence="3" type="ORF">LX64_01176</name>
</gene>
<feature type="chain" id="PRO_5016260404" description="Peptidase M1 membrane alanine aminopeptidase domain-containing protein" evidence="1">
    <location>
        <begin position="24"/>
        <end position="631"/>
    </location>
</feature>
<dbReference type="EMBL" id="QLLL01000002">
    <property type="protein sequence ID" value="RAJ08523.1"/>
    <property type="molecule type" value="Genomic_DNA"/>
</dbReference>
<protein>
    <recommendedName>
        <fullName evidence="2">Peptidase M1 membrane alanine aminopeptidase domain-containing protein</fullName>
    </recommendedName>
</protein>
<dbReference type="InterPro" id="IPR014782">
    <property type="entry name" value="Peptidase_M1_dom"/>
</dbReference>
<dbReference type="Gene3D" id="1.10.390.10">
    <property type="entry name" value="Neutral Protease Domain 2"/>
    <property type="match status" value="1"/>
</dbReference>
<dbReference type="Proteomes" id="UP000249547">
    <property type="component" value="Unassembled WGS sequence"/>
</dbReference>
<dbReference type="OrthoDB" id="9814383at2"/>
<dbReference type="AlphaFoldDB" id="A0A327QYM5"/>
<name>A0A327QYM5_9BACT</name>
<dbReference type="Pfam" id="PF01433">
    <property type="entry name" value="Peptidase_M1"/>
    <property type="match status" value="1"/>
</dbReference>
<evidence type="ECO:0000313" key="3">
    <source>
        <dbReference type="EMBL" id="RAJ08523.1"/>
    </source>
</evidence>
<dbReference type="GO" id="GO:0008270">
    <property type="term" value="F:zinc ion binding"/>
    <property type="evidence" value="ECO:0007669"/>
    <property type="project" value="InterPro"/>
</dbReference>
<keyword evidence="1" id="KW-0732">Signal</keyword>
<proteinExistence type="predicted"/>
<dbReference type="RefSeq" id="WP_158538540.1">
    <property type="nucleotide sequence ID" value="NZ_QLLL01000002.1"/>
</dbReference>
<evidence type="ECO:0000313" key="4">
    <source>
        <dbReference type="Proteomes" id="UP000249547"/>
    </source>
</evidence>
<accession>A0A327QYM5</accession>
<comment type="caution">
    <text evidence="3">The sequence shown here is derived from an EMBL/GenBank/DDBJ whole genome shotgun (WGS) entry which is preliminary data.</text>
</comment>
<dbReference type="CDD" id="cd09604">
    <property type="entry name" value="M1_APN_like"/>
    <property type="match status" value="1"/>
</dbReference>
<feature type="domain" description="Peptidase M1 membrane alanine aminopeptidase" evidence="2">
    <location>
        <begin position="376"/>
        <end position="529"/>
    </location>
</feature>
<dbReference type="SUPFAM" id="SSF55486">
    <property type="entry name" value="Metalloproteases ('zincins'), catalytic domain"/>
    <property type="match status" value="1"/>
</dbReference>